<dbReference type="PRINTS" id="PR00463">
    <property type="entry name" value="EP450I"/>
</dbReference>
<dbReference type="InterPro" id="IPR036396">
    <property type="entry name" value="Cyt_P450_sf"/>
</dbReference>
<evidence type="ECO:0000256" key="6">
    <source>
        <dbReference type="ARBA" id="ARBA00022617"/>
    </source>
</evidence>
<evidence type="ECO:0000256" key="14">
    <source>
        <dbReference type="PIRSR" id="PIRSR602401-1"/>
    </source>
</evidence>
<comment type="subcellular location">
    <subcellularLocation>
        <location evidence="4">Endoplasmic reticulum membrane</location>
        <topology evidence="4">Peripheral membrane protein</topology>
    </subcellularLocation>
    <subcellularLocation>
        <location evidence="3">Microsome membrane</location>
        <topology evidence="3">Peripheral membrane protein</topology>
    </subcellularLocation>
</comment>
<dbReference type="InterPro" id="IPR050182">
    <property type="entry name" value="Cytochrome_P450_fam2"/>
</dbReference>
<keyword evidence="11 14" id="KW-0408">Iron</keyword>
<dbReference type="Gene3D" id="1.10.630.10">
    <property type="entry name" value="Cytochrome P450"/>
    <property type="match status" value="1"/>
</dbReference>
<keyword evidence="12" id="KW-0503">Monooxygenase</keyword>
<dbReference type="CDD" id="cd20651">
    <property type="entry name" value="CYP15A1-like"/>
    <property type="match status" value="1"/>
</dbReference>
<keyword evidence="9" id="KW-0492">Microsome</keyword>
<dbReference type="GO" id="GO:0006805">
    <property type="term" value="P:xenobiotic metabolic process"/>
    <property type="evidence" value="ECO:0007669"/>
    <property type="project" value="TreeGrafter"/>
</dbReference>
<evidence type="ECO:0000256" key="15">
    <source>
        <dbReference type="SAM" id="MobiDB-lite"/>
    </source>
</evidence>
<dbReference type="PRINTS" id="PR00385">
    <property type="entry name" value="P450"/>
</dbReference>
<evidence type="ECO:0000256" key="1">
    <source>
        <dbReference type="ARBA" id="ARBA00001971"/>
    </source>
</evidence>
<dbReference type="FunFam" id="1.10.630.10:FF:000238">
    <property type="entry name" value="Cytochrome P450 2A6"/>
    <property type="match status" value="1"/>
</dbReference>
<dbReference type="PROSITE" id="PS00086">
    <property type="entry name" value="CYTOCHROME_P450"/>
    <property type="match status" value="1"/>
</dbReference>
<feature type="region of interest" description="Disordered" evidence="15">
    <location>
        <begin position="87"/>
        <end position="149"/>
    </location>
</feature>
<accession>A0A7R8Z7Z2</accession>
<evidence type="ECO:0000256" key="4">
    <source>
        <dbReference type="ARBA" id="ARBA00004406"/>
    </source>
</evidence>
<evidence type="ECO:0008006" key="17">
    <source>
        <dbReference type="Google" id="ProtNLM"/>
    </source>
</evidence>
<proteinExistence type="inferred from homology"/>
<keyword evidence="6 14" id="KW-0349">Heme</keyword>
<sequence>MIWDVTLAVDRTADDGEFGVRNVAGCSEDVFLDQPEPPVQGTATFVDSQRGYTGTGTGDRNIGTGYILPGNIIQCCYSSGSGPPYGGNEPSYTGNRPPYSGNRPSYNGNEPSYGGNGVSSGGFHPGYNANGPNQDGSAPLPSGESYQGNAIDREVPGREYYPKFMPWLTSRNRRGNEATLISGCRYPGGHIQTLVSGCRYPGDECERRPGFTLGSDRSRDRTGFGQGPYDRTGGRGVGDCQVEELETVWWRSWRLSGGGVGDCLVEELETVRWRSWRLSGRGVGDCLVEELETDPAIQEMWLEITLVFLILAVIAYLDTRKPHNFPPGPSWLPVLGNLLHLKRLVQTTGFHHLAWERLSQQYGPVVGLKLGMTPPLILVSGHRAVTQTLNMEELDGRPDGFVFRFRTMGERRGVIFTDGEVWKEQRRFSLRNLREFGFGKRSMEALISEEARSLLMRLMEVGAAAGPEGVPMHLVFTLPVLNSLWSLTAGMRYSDEDAKLQQFINLLNEMTRSVDSTGGILNYLPSLRFLAPGLTGFDKFSSSQNKMWSFFMDIVKDHRETLSSDHARDLIDVFLQEMDLQKGEEGTSFTEAQLVALCKDLFAAGSETTSNTLSFAIMFMVLNPAVQARVHTELDESRTKSSMTGSYFSALAVLSIELPFVSAVLMETQRMSNVGPVSLPHRALADTQIDGYSIPKDSTLLMSLWSCHMDPSHWGDPHNFRPDRFLNGKELLPADPWLLPFGTGRRRCLGETMARNSLFLFFTALLQNLTFSLPHGATPPCPQGVNGFTLNTQPYHAVIHSRR</sequence>
<dbReference type="GO" id="GO:0016712">
    <property type="term" value="F:oxidoreductase activity, acting on paired donors, with incorporation or reduction of molecular oxygen, reduced flavin or flavoprotein as one donor, and incorporation of one atom of oxygen"/>
    <property type="evidence" value="ECO:0007669"/>
    <property type="project" value="TreeGrafter"/>
</dbReference>
<name>A0A7R8Z7Z2_TIMDO</name>
<dbReference type="InterPro" id="IPR001128">
    <property type="entry name" value="Cyt_P450"/>
</dbReference>
<dbReference type="PANTHER" id="PTHR24300">
    <property type="entry name" value="CYTOCHROME P450 508A4-RELATED"/>
    <property type="match status" value="1"/>
</dbReference>
<evidence type="ECO:0000313" key="16">
    <source>
        <dbReference type="EMBL" id="CAD7197711.1"/>
    </source>
</evidence>
<feature type="binding site" description="axial binding residue" evidence="14">
    <location>
        <position position="748"/>
    </location>
    <ligand>
        <name>heme</name>
        <dbReference type="ChEBI" id="CHEBI:30413"/>
    </ligand>
    <ligandPart>
        <name>Fe</name>
        <dbReference type="ChEBI" id="CHEBI:18248"/>
    </ligandPart>
</feature>
<dbReference type="SUPFAM" id="SSF48264">
    <property type="entry name" value="Cytochrome P450"/>
    <property type="match status" value="1"/>
</dbReference>
<dbReference type="AlphaFoldDB" id="A0A7R8Z7Z2"/>
<keyword evidence="13" id="KW-0472">Membrane</keyword>
<keyword evidence="8" id="KW-0256">Endoplasmic reticulum</keyword>
<organism evidence="16">
    <name type="scientific">Timema douglasi</name>
    <name type="common">Walking stick</name>
    <dbReference type="NCBI Taxonomy" id="61478"/>
    <lineage>
        <taxon>Eukaryota</taxon>
        <taxon>Metazoa</taxon>
        <taxon>Ecdysozoa</taxon>
        <taxon>Arthropoda</taxon>
        <taxon>Hexapoda</taxon>
        <taxon>Insecta</taxon>
        <taxon>Pterygota</taxon>
        <taxon>Neoptera</taxon>
        <taxon>Polyneoptera</taxon>
        <taxon>Phasmatodea</taxon>
        <taxon>Timematodea</taxon>
        <taxon>Timematoidea</taxon>
        <taxon>Timematidae</taxon>
        <taxon>Timema</taxon>
    </lineage>
</organism>
<dbReference type="GO" id="GO:0020037">
    <property type="term" value="F:heme binding"/>
    <property type="evidence" value="ECO:0007669"/>
    <property type="project" value="InterPro"/>
</dbReference>
<keyword evidence="10" id="KW-0560">Oxidoreductase</keyword>
<feature type="compositionally biased region" description="Gly residues" evidence="15">
    <location>
        <begin position="114"/>
        <end position="124"/>
    </location>
</feature>
<evidence type="ECO:0000256" key="5">
    <source>
        <dbReference type="ARBA" id="ARBA00010617"/>
    </source>
</evidence>
<evidence type="ECO:0000256" key="11">
    <source>
        <dbReference type="ARBA" id="ARBA00023004"/>
    </source>
</evidence>
<evidence type="ECO:0000256" key="3">
    <source>
        <dbReference type="ARBA" id="ARBA00004174"/>
    </source>
</evidence>
<comment type="cofactor">
    <cofactor evidence="1 14">
        <name>heme</name>
        <dbReference type="ChEBI" id="CHEBI:30413"/>
    </cofactor>
</comment>
<evidence type="ECO:0000256" key="10">
    <source>
        <dbReference type="ARBA" id="ARBA00023002"/>
    </source>
</evidence>
<dbReference type="GO" id="GO:0008395">
    <property type="term" value="F:steroid hydroxylase activity"/>
    <property type="evidence" value="ECO:0007669"/>
    <property type="project" value="TreeGrafter"/>
</dbReference>
<gene>
    <name evidence="16" type="ORF">TDIB3V08_LOCUS4013</name>
</gene>
<dbReference type="Pfam" id="PF00067">
    <property type="entry name" value="p450"/>
    <property type="match status" value="1"/>
</dbReference>
<evidence type="ECO:0000256" key="12">
    <source>
        <dbReference type="ARBA" id="ARBA00023033"/>
    </source>
</evidence>
<feature type="region of interest" description="Disordered" evidence="15">
    <location>
        <begin position="210"/>
        <end position="235"/>
    </location>
</feature>
<evidence type="ECO:0000256" key="7">
    <source>
        <dbReference type="ARBA" id="ARBA00022723"/>
    </source>
</evidence>
<dbReference type="InterPro" id="IPR017972">
    <property type="entry name" value="Cyt_P450_CS"/>
</dbReference>
<dbReference type="GO" id="GO:0006082">
    <property type="term" value="P:organic acid metabolic process"/>
    <property type="evidence" value="ECO:0007669"/>
    <property type="project" value="TreeGrafter"/>
</dbReference>
<evidence type="ECO:0000256" key="13">
    <source>
        <dbReference type="ARBA" id="ARBA00023136"/>
    </source>
</evidence>
<evidence type="ECO:0000256" key="2">
    <source>
        <dbReference type="ARBA" id="ARBA00003690"/>
    </source>
</evidence>
<dbReference type="InterPro" id="IPR002401">
    <property type="entry name" value="Cyt_P450_E_grp-I"/>
</dbReference>
<evidence type="ECO:0000256" key="8">
    <source>
        <dbReference type="ARBA" id="ARBA00022824"/>
    </source>
</evidence>
<dbReference type="GO" id="GO:0005506">
    <property type="term" value="F:iron ion binding"/>
    <property type="evidence" value="ECO:0007669"/>
    <property type="project" value="InterPro"/>
</dbReference>
<dbReference type="EMBL" id="OA565791">
    <property type="protein sequence ID" value="CAD7197711.1"/>
    <property type="molecule type" value="Genomic_DNA"/>
</dbReference>
<reference evidence="16" key="1">
    <citation type="submission" date="2020-11" db="EMBL/GenBank/DDBJ databases">
        <authorList>
            <person name="Tran Van P."/>
        </authorList>
    </citation>
    <scope>NUCLEOTIDE SEQUENCE</scope>
</reference>
<protein>
    <recommendedName>
        <fullName evidence="17">Cytochrome P450</fullName>
    </recommendedName>
</protein>
<dbReference type="GO" id="GO:0005789">
    <property type="term" value="C:endoplasmic reticulum membrane"/>
    <property type="evidence" value="ECO:0007669"/>
    <property type="project" value="UniProtKB-SubCell"/>
</dbReference>
<comment type="function">
    <text evidence="2">May be involved in the metabolism of insect hormones and in the breakdown of synthetic insecticides.</text>
</comment>
<dbReference type="PANTHER" id="PTHR24300:SF376">
    <property type="entry name" value="CYTOCHROME P450 15A1"/>
    <property type="match status" value="1"/>
</dbReference>
<comment type="similarity">
    <text evidence="5">Belongs to the cytochrome P450 family.</text>
</comment>
<evidence type="ECO:0000256" key="9">
    <source>
        <dbReference type="ARBA" id="ARBA00022848"/>
    </source>
</evidence>
<keyword evidence="7 14" id="KW-0479">Metal-binding</keyword>